<dbReference type="Proteomes" id="UP000502179">
    <property type="component" value="Chromosome"/>
</dbReference>
<dbReference type="InterPro" id="IPR023227">
    <property type="entry name" value="SAM_OH_AdoTrfase_C_sf"/>
</dbReference>
<dbReference type="InterPro" id="IPR002747">
    <property type="entry name" value="SAM_OH_AdoTrfase"/>
</dbReference>
<dbReference type="InterPro" id="IPR046469">
    <property type="entry name" value="SAM_HAT_N"/>
</dbReference>
<name>A0A6G7PWI5_9BACT</name>
<dbReference type="AlphaFoldDB" id="A0A6G7PWI5"/>
<dbReference type="Pfam" id="PF20257">
    <property type="entry name" value="SAM_HAT_C"/>
    <property type="match status" value="1"/>
</dbReference>
<dbReference type="KEGG" id="tav:G4V39_06400"/>
<dbReference type="Pfam" id="PF01887">
    <property type="entry name" value="SAM_HAT_N"/>
    <property type="match status" value="1"/>
</dbReference>
<dbReference type="InterPro" id="IPR023228">
    <property type="entry name" value="SAM_OH_AdoTrfase_N_sf"/>
</dbReference>
<accession>A0A6G7PWI5</accession>
<reference evidence="3 4" key="1">
    <citation type="submission" date="2020-02" db="EMBL/GenBank/DDBJ databases">
        <title>Genome analysis of Thermosulfuriphilus ammonigenes ST65T, an anaerobic thermophilic chemolithoautotrophic bacterium isolated from a deep-sea hydrothermal vent.</title>
        <authorList>
            <person name="Slobodkina G."/>
            <person name="Allioux M."/>
            <person name="Merkel A."/>
            <person name="Alain K."/>
            <person name="Jebbar M."/>
            <person name="Slobodkin A."/>
        </authorList>
    </citation>
    <scope>NUCLEOTIDE SEQUENCE [LARGE SCALE GENOMIC DNA]</scope>
    <source>
        <strain evidence="3 4">ST65</strain>
    </source>
</reference>
<sequence>MAIITLTTDFGLRDSYVAEMKGVILSLAPETVLVDITHEVSPQSVLEGALILASAFGFYPQGTIHLAVVDPGVGGPRRPLVVEAGGYFFVGPDNGLFSLALQKAGAFKAYEIRHRDYLRPEISPTFHGRDIFAPVAAHLARGLEPQRLGPPVSEIEVLDFPQPQQEGSRILGQIVHVDHFGNLVTNIPLGLLKSFPPSRLVVEVAGRRILGLRRAYVEAPVGVLLALVGSHGFLEIAANRASAAATLEVGPGAPVIIYLDNPPAGEGTA</sequence>
<dbReference type="Gene3D" id="2.40.30.90">
    <property type="entry name" value="Bacterial fluorinating enzyme like"/>
    <property type="match status" value="1"/>
</dbReference>
<dbReference type="Gene3D" id="3.40.50.10790">
    <property type="entry name" value="S-adenosyl-l-methionine hydroxide adenosyltransferase, N-terminal"/>
    <property type="match status" value="1"/>
</dbReference>
<evidence type="ECO:0000256" key="2">
    <source>
        <dbReference type="ARBA" id="ARBA00024035"/>
    </source>
</evidence>
<gene>
    <name evidence="3" type="ORF">G4V39_06400</name>
</gene>
<dbReference type="SUPFAM" id="SSF102522">
    <property type="entry name" value="Bacterial fluorinating enzyme, N-terminal domain"/>
    <property type="match status" value="1"/>
</dbReference>
<comment type="similarity">
    <text evidence="2">Belongs to the SAM hydrolase / SAM-dependent halogenase family.</text>
</comment>
<evidence type="ECO:0000313" key="4">
    <source>
        <dbReference type="Proteomes" id="UP000502179"/>
    </source>
</evidence>
<dbReference type="EMBL" id="CP048877">
    <property type="protein sequence ID" value="QIJ71916.1"/>
    <property type="molecule type" value="Genomic_DNA"/>
</dbReference>
<dbReference type="PANTHER" id="PTHR35092:SF1">
    <property type="entry name" value="CHLORINASE MJ1651"/>
    <property type="match status" value="1"/>
</dbReference>
<protein>
    <submittedName>
        <fullName evidence="3">SAM-dependent chlorinase/fluorinase</fullName>
    </submittedName>
</protein>
<evidence type="ECO:0000313" key="3">
    <source>
        <dbReference type="EMBL" id="QIJ71916.1"/>
    </source>
</evidence>
<dbReference type="RefSeq" id="WP_166032134.1">
    <property type="nucleotide sequence ID" value="NZ_CP048877.1"/>
</dbReference>
<dbReference type="InterPro" id="IPR046470">
    <property type="entry name" value="SAM_HAT_C"/>
</dbReference>
<dbReference type="PIRSF" id="PIRSF006779">
    <property type="entry name" value="UCP006779"/>
    <property type="match status" value="1"/>
</dbReference>
<organism evidence="3 4">
    <name type="scientific">Thermosulfuriphilus ammonigenes</name>
    <dbReference type="NCBI Taxonomy" id="1936021"/>
    <lineage>
        <taxon>Bacteria</taxon>
        <taxon>Pseudomonadati</taxon>
        <taxon>Thermodesulfobacteriota</taxon>
        <taxon>Thermodesulfobacteria</taxon>
        <taxon>Thermodesulfobacteriales</taxon>
        <taxon>Thermodesulfobacteriaceae</taxon>
        <taxon>Thermosulfuriphilus</taxon>
    </lineage>
</organism>
<evidence type="ECO:0000256" key="1">
    <source>
        <dbReference type="ARBA" id="ARBA00022691"/>
    </source>
</evidence>
<dbReference type="PANTHER" id="PTHR35092">
    <property type="entry name" value="CHLORINASE MJ1651"/>
    <property type="match status" value="1"/>
</dbReference>
<dbReference type="SUPFAM" id="SSF101852">
    <property type="entry name" value="Bacterial fluorinating enzyme, C-terminal domain"/>
    <property type="match status" value="1"/>
</dbReference>
<proteinExistence type="inferred from homology"/>
<keyword evidence="4" id="KW-1185">Reference proteome</keyword>
<keyword evidence="1" id="KW-0949">S-adenosyl-L-methionine</keyword>